<proteinExistence type="predicted"/>
<feature type="region of interest" description="Disordered" evidence="1">
    <location>
        <begin position="275"/>
        <end position="335"/>
    </location>
</feature>
<feature type="region of interest" description="Disordered" evidence="1">
    <location>
        <begin position="62"/>
        <end position="161"/>
    </location>
</feature>
<feature type="compositionally biased region" description="Basic and acidic residues" evidence="1">
    <location>
        <begin position="176"/>
        <end position="187"/>
    </location>
</feature>
<comment type="caution">
    <text evidence="3">The sequence shown here is derived from an EMBL/GenBank/DDBJ whole genome shotgun (WGS) entry which is preliminary data.</text>
</comment>
<dbReference type="Gene3D" id="2.40.50.40">
    <property type="match status" value="1"/>
</dbReference>
<feature type="compositionally biased region" description="Polar residues" evidence="1">
    <location>
        <begin position="69"/>
        <end position="90"/>
    </location>
</feature>
<gene>
    <name evidence="3" type="ORF">niasHT_002830</name>
</gene>
<dbReference type="CDD" id="cd00024">
    <property type="entry name" value="CD_CSD"/>
    <property type="match status" value="1"/>
</dbReference>
<evidence type="ECO:0000259" key="2">
    <source>
        <dbReference type="PROSITE" id="PS50013"/>
    </source>
</evidence>
<evidence type="ECO:0000313" key="3">
    <source>
        <dbReference type="EMBL" id="KAL3125161.1"/>
    </source>
</evidence>
<keyword evidence="4" id="KW-1185">Reference proteome</keyword>
<reference evidence="3 4" key="1">
    <citation type="submission" date="2024-10" db="EMBL/GenBank/DDBJ databases">
        <authorList>
            <person name="Kim D."/>
        </authorList>
    </citation>
    <scope>NUCLEOTIDE SEQUENCE [LARGE SCALE GENOMIC DNA]</scope>
    <source>
        <strain evidence="3">BH-2024</strain>
    </source>
</reference>
<feature type="region of interest" description="Disordered" evidence="1">
    <location>
        <begin position="405"/>
        <end position="441"/>
    </location>
</feature>
<dbReference type="Proteomes" id="UP001620626">
    <property type="component" value="Unassembled WGS sequence"/>
</dbReference>
<feature type="compositionally biased region" description="Basic and acidic residues" evidence="1">
    <location>
        <begin position="405"/>
        <end position="414"/>
    </location>
</feature>
<organism evidence="3 4">
    <name type="scientific">Heterodera trifolii</name>
    <dbReference type="NCBI Taxonomy" id="157864"/>
    <lineage>
        <taxon>Eukaryota</taxon>
        <taxon>Metazoa</taxon>
        <taxon>Ecdysozoa</taxon>
        <taxon>Nematoda</taxon>
        <taxon>Chromadorea</taxon>
        <taxon>Rhabditida</taxon>
        <taxon>Tylenchina</taxon>
        <taxon>Tylenchomorpha</taxon>
        <taxon>Tylenchoidea</taxon>
        <taxon>Heteroderidae</taxon>
        <taxon>Heteroderinae</taxon>
        <taxon>Heterodera</taxon>
    </lineage>
</organism>
<feature type="compositionally biased region" description="Acidic residues" evidence="1">
    <location>
        <begin position="418"/>
        <end position="438"/>
    </location>
</feature>
<feature type="compositionally biased region" description="Basic and acidic residues" evidence="1">
    <location>
        <begin position="319"/>
        <end position="335"/>
    </location>
</feature>
<dbReference type="SUPFAM" id="SSF54160">
    <property type="entry name" value="Chromo domain-like"/>
    <property type="match status" value="1"/>
</dbReference>
<dbReference type="PROSITE" id="PS50013">
    <property type="entry name" value="CHROMO_2"/>
    <property type="match status" value="1"/>
</dbReference>
<feature type="region of interest" description="Disordered" evidence="1">
    <location>
        <begin position="174"/>
        <end position="194"/>
    </location>
</feature>
<dbReference type="EMBL" id="JBICBT010000049">
    <property type="protein sequence ID" value="KAL3125161.1"/>
    <property type="molecule type" value="Genomic_DNA"/>
</dbReference>
<feature type="domain" description="Chromo" evidence="2">
    <location>
        <begin position="461"/>
        <end position="513"/>
    </location>
</feature>
<dbReference type="InterPro" id="IPR000953">
    <property type="entry name" value="Chromo/chromo_shadow_dom"/>
</dbReference>
<sequence>MRVNEQGNLITVQSDQVMEDIDQNIGGIDQTNLSMPIDAINENANSLISPLVIPNAQNSVADQAHQPMSEGTTNTNLTSDKSDQTGPETPNSHRKRARQRKQSSSNIQRPEFIKETPKIFAFPSTATKEAVVKQKDQINDQSNDEINDQLSDQRSDQPIDQINDQPIDQINAQATDQRKDQPSDQRNDQSSYQRNDELNQMLGLYDDDDQNIEPMFVDTNAPQMIDTSDFDQIAQLAGDDLMYPHPMEVYDEPNNAEEQFVMIPVGNSSQQIVAESVDKTKSNSKSGHGKSRQSADQSMRDYASPSIQQKQKAGQPKKLKIDEKTEKAKSKMGVEKAPIKTAKDKSKMIMERQSIKNKPIMIKERPSIKNKPIVIRERSPMKNNKSIVIPERRTMKNKSIMITEEQKTKADKGKSIMIDEDEEESAATDSSDEMETDGSTDKLADANTYDVVKRIRNNFKYEVSKILAMFVYRQKKQLRRLYFIEWKGYKTHSRWVLSEDMNSLELLANFIEECSMSSALDALSGDTVMRHVAKLLQKNDEAKSVMQSMGKQPEQIKAEADYMVFAKNATEGQKNEAIDSIDEFVELIKENAKDG</sequence>
<accession>A0ABD2MCD8</accession>
<dbReference type="AlphaFoldDB" id="A0ABD2MCD8"/>
<evidence type="ECO:0000256" key="1">
    <source>
        <dbReference type="SAM" id="MobiDB-lite"/>
    </source>
</evidence>
<protein>
    <recommendedName>
        <fullName evidence="2">Chromo domain-containing protein</fullName>
    </recommendedName>
</protein>
<name>A0ABD2MCD8_9BILA</name>
<dbReference type="InterPro" id="IPR016197">
    <property type="entry name" value="Chromo-like_dom_sf"/>
</dbReference>
<evidence type="ECO:0000313" key="4">
    <source>
        <dbReference type="Proteomes" id="UP001620626"/>
    </source>
</evidence>
<feature type="compositionally biased region" description="Basic residues" evidence="1">
    <location>
        <begin position="92"/>
        <end position="101"/>
    </location>
</feature>